<dbReference type="CDD" id="cd15203">
    <property type="entry name" value="7tmA_NPYR-like"/>
    <property type="match status" value="1"/>
</dbReference>
<comment type="similarity">
    <text evidence="2 9">Belongs to the G-protein coupled receptor 1 family.</text>
</comment>
<feature type="domain" description="G-protein coupled receptors family 1 profile" evidence="11">
    <location>
        <begin position="84"/>
        <end position="347"/>
    </location>
</feature>
<evidence type="ECO:0000256" key="10">
    <source>
        <dbReference type="SAM" id="Phobius"/>
    </source>
</evidence>
<proteinExistence type="inferred from homology"/>
<evidence type="ECO:0000256" key="5">
    <source>
        <dbReference type="ARBA" id="ARBA00023040"/>
    </source>
</evidence>
<evidence type="ECO:0000256" key="3">
    <source>
        <dbReference type="ARBA" id="ARBA00022692"/>
    </source>
</evidence>
<feature type="transmembrane region" description="Helical" evidence="10">
    <location>
        <begin position="180"/>
        <end position="201"/>
    </location>
</feature>
<evidence type="ECO:0000259" key="11">
    <source>
        <dbReference type="PROSITE" id="PS50262"/>
    </source>
</evidence>
<dbReference type="InterPro" id="IPR000276">
    <property type="entry name" value="GPCR_Rhodpsn"/>
</dbReference>
<keyword evidence="4 10" id="KW-1133">Transmembrane helix</keyword>
<dbReference type="AlphaFoldDB" id="A0A5E4M654"/>
<dbReference type="GO" id="GO:0004983">
    <property type="term" value="F:neuropeptide Y receptor activity"/>
    <property type="evidence" value="ECO:0007669"/>
    <property type="project" value="InterPro"/>
</dbReference>
<feature type="transmembrane region" description="Helical" evidence="10">
    <location>
        <begin position="69"/>
        <end position="93"/>
    </location>
</feature>
<dbReference type="SUPFAM" id="SSF81321">
    <property type="entry name" value="Family A G protein-coupled receptor-like"/>
    <property type="match status" value="1"/>
</dbReference>
<evidence type="ECO:0000256" key="1">
    <source>
        <dbReference type="ARBA" id="ARBA00004141"/>
    </source>
</evidence>
<feature type="transmembrane region" description="Helical" evidence="10">
    <location>
        <begin position="327"/>
        <end position="350"/>
    </location>
</feature>
<feature type="transmembrane region" description="Helical" evidence="10">
    <location>
        <begin position="234"/>
        <end position="261"/>
    </location>
</feature>
<evidence type="ECO:0000313" key="12">
    <source>
        <dbReference type="EMBL" id="VVC26228.1"/>
    </source>
</evidence>
<dbReference type="Pfam" id="PF00001">
    <property type="entry name" value="7tm_1"/>
    <property type="match status" value="1"/>
</dbReference>
<reference evidence="12 13" key="1">
    <citation type="submission" date="2019-08" db="EMBL/GenBank/DDBJ databases">
        <authorList>
            <person name="Alioto T."/>
            <person name="Alioto T."/>
            <person name="Gomez Garrido J."/>
        </authorList>
    </citation>
    <scope>NUCLEOTIDE SEQUENCE [LARGE SCALE GENOMIC DNA]</scope>
</reference>
<dbReference type="EMBL" id="CABPRJ010000028">
    <property type="protein sequence ID" value="VVC26228.1"/>
    <property type="molecule type" value="Genomic_DNA"/>
</dbReference>
<dbReference type="PRINTS" id="PR01012">
    <property type="entry name" value="NRPEPTIDEYR"/>
</dbReference>
<keyword evidence="13" id="KW-1185">Reference proteome</keyword>
<feature type="transmembrane region" description="Helical" evidence="10">
    <location>
        <begin position="105"/>
        <end position="129"/>
    </location>
</feature>
<evidence type="ECO:0000313" key="13">
    <source>
        <dbReference type="Proteomes" id="UP000325440"/>
    </source>
</evidence>
<name>A0A5E4M654_9HEMI</name>
<keyword evidence="7 9" id="KW-0675">Receptor</keyword>
<keyword evidence="3 9" id="KW-0812">Transmembrane</keyword>
<dbReference type="GO" id="GO:0016020">
    <property type="term" value="C:membrane"/>
    <property type="evidence" value="ECO:0007669"/>
    <property type="project" value="UniProtKB-SubCell"/>
</dbReference>
<evidence type="ECO:0000256" key="2">
    <source>
        <dbReference type="ARBA" id="ARBA00010663"/>
    </source>
</evidence>
<organism evidence="12 13">
    <name type="scientific">Cinara cedri</name>
    <dbReference type="NCBI Taxonomy" id="506608"/>
    <lineage>
        <taxon>Eukaryota</taxon>
        <taxon>Metazoa</taxon>
        <taxon>Ecdysozoa</taxon>
        <taxon>Arthropoda</taxon>
        <taxon>Hexapoda</taxon>
        <taxon>Insecta</taxon>
        <taxon>Pterygota</taxon>
        <taxon>Neoptera</taxon>
        <taxon>Paraneoptera</taxon>
        <taxon>Hemiptera</taxon>
        <taxon>Sternorrhyncha</taxon>
        <taxon>Aphidomorpha</taxon>
        <taxon>Aphidoidea</taxon>
        <taxon>Aphididae</taxon>
        <taxon>Lachninae</taxon>
        <taxon>Cinara</taxon>
    </lineage>
</organism>
<comment type="subcellular location">
    <subcellularLocation>
        <location evidence="1">Membrane</location>
        <topology evidence="1">Multi-pass membrane protein</topology>
    </subcellularLocation>
</comment>
<keyword evidence="5 9" id="KW-0297">G-protein coupled receptor</keyword>
<keyword evidence="6 10" id="KW-0472">Membrane</keyword>
<dbReference type="InterPro" id="IPR017452">
    <property type="entry name" value="GPCR_Rhodpsn_7TM"/>
</dbReference>
<sequence length="413" mass="46599">MLNDCKSTENNNDSAMVCSLDETMNTFMETCNDTEMNATFNFSLYEVYNILLEHKENSKYKLDKSTETLLIIMYLSLMIIGLTANLMVIYVVARRAQMHTSRNLYIVNLAISDMTLCLVCMPFTLTALIRNHWTMGILVCKLVPLLQGTNIMVSVGTITVIAIDRYWAIVRGSAQNERRTVYVSIATVWFLAVLTATPVAYYQVVEPLTLNQVFLYESCREKWPSTDIKVTYNVALVLIQAVLPATVLLVVHIRIAAYLHAHTASQKDSRRAQRELQRNKRTTLLLIGVAVVFTVSWLPLSLCSLAADLMTPQTSAFTKVTTKQVILPLAICHLIAMTSAVSNPIIYGWMNSNIRNELYQLVYTKILRRQPDNRSTVTATTAVRNRTRAMITYNTSNYMPGSQEAFSRGVTVL</sequence>
<dbReference type="InterPro" id="IPR000611">
    <property type="entry name" value="NPY_rcpt"/>
</dbReference>
<dbReference type="Gene3D" id="1.20.1070.10">
    <property type="entry name" value="Rhodopsin 7-helix transmembrane proteins"/>
    <property type="match status" value="1"/>
</dbReference>
<dbReference type="Proteomes" id="UP000325440">
    <property type="component" value="Unassembled WGS sequence"/>
</dbReference>
<dbReference type="PRINTS" id="PR00237">
    <property type="entry name" value="GPCRRHODOPSN"/>
</dbReference>
<dbReference type="PROSITE" id="PS50262">
    <property type="entry name" value="G_PROTEIN_RECEP_F1_2"/>
    <property type="match status" value="1"/>
</dbReference>
<accession>A0A5E4M654</accession>
<protein>
    <submittedName>
        <fullName evidence="12">Neuropeptide Y receptor family,G protein-coupled receptor, rhodopsin-like,GPCR, rhodopsin-like, 7TM</fullName>
    </submittedName>
</protein>
<keyword evidence="8 9" id="KW-0807">Transducer</keyword>
<dbReference type="PANTHER" id="PTHR24235">
    <property type="entry name" value="NEUROPEPTIDE Y RECEPTOR"/>
    <property type="match status" value="1"/>
</dbReference>
<evidence type="ECO:0000256" key="9">
    <source>
        <dbReference type="RuleBase" id="RU000688"/>
    </source>
</evidence>
<dbReference type="OrthoDB" id="9046662at2759"/>
<evidence type="ECO:0000256" key="7">
    <source>
        <dbReference type="ARBA" id="ARBA00023170"/>
    </source>
</evidence>
<dbReference type="PANTHER" id="PTHR24235:SF12">
    <property type="entry name" value="G-PROTEIN COUPLED RECEPTORS FAMILY 1 PROFILE DOMAIN-CONTAINING PROTEIN"/>
    <property type="match status" value="1"/>
</dbReference>
<evidence type="ECO:0000256" key="8">
    <source>
        <dbReference type="ARBA" id="ARBA00023224"/>
    </source>
</evidence>
<gene>
    <name evidence="12" type="ORF">CINCED_3A004655</name>
</gene>
<feature type="transmembrane region" description="Helical" evidence="10">
    <location>
        <begin position="149"/>
        <end position="168"/>
    </location>
</feature>
<evidence type="ECO:0000256" key="6">
    <source>
        <dbReference type="ARBA" id="ARBA00023136"/>
    </source>
</evidence>
<feature type="transmembrane region" description="Helical" evidence="10">
    <location>
        <begin position="282"/>
        <end position="307"/>
    </location>
</feature>
<evidence type="ECO:0000256" key="4">
    <source>
        <dbReference type="ARBA" id="ARBA00022989"/>
    </source>
</evidence>
<dbReference type="PROSITE" id="PS00237">
    <property type="entry name" value="G_PROTEIN_RECEP_F1_1"/>
    <property type="match status" value="1"/>
</dbReference>